<evidence type="ECO:0000313" key="2">
    <source>
        <dbReference type="EMBL" id="MFD1313244.1"/>
    </source>
</evidence>
<protein>
    <submittedName>
        <fullName evidence="2">Uncharacterized protein</fullName>
    </submittedName>
</protein>
<proteinExistence type="predicted"/>
<gene>
    <name evidence="2" type="ORF">ACFQ5X_46885</name>
</gene>
<dbReference type="RefSeq" id="WP_381331116.1">
    <property type="nucleotide sequence ID" value="NZ_JBHTMM010000174.1"/>
</dbReference>
<evidence type="ECO:0000256" key="1">
    <source>
        <dbReference type="SAM" id="MobiDB-lite"/>
    </source>
</evidence>
<organism evidence="2 3">
    <name type="scientific">Streptomyces kaempferi</name>
    <dbReference type="NCBI Taxonomy" id="333725"/>
    <lineage>
        <taxon>Bacteria</taxon>
        <taxon>Bacillati</taxon>
        <taxon>Actinomycetota</taxon>
        <taxon>Actinomycetes</taxon>
        <taxon>Kitasatosporales</taxon>
        <taxon>Streptomycetaceae</taxon>
        <taxon>Streptomyces</taxon>
    </lineage>
</organism>
<dbReference type="EMBL" id="JBHTMM010000174">
    <property type="protein sequence ID" value="MFD1313244.1"/>
    <property type="molecule type" value="Genomic_DNA"/>
</dbReference>
<keyword evidence="3" id="KW-1185">Reference proteome</keyword>
<feature type="region of interest" description="Disordered" evidence="1">
    <location>
        <begin position="26"/>
        <end position="55"/>
    </location>
</feature>
<reference evidence="3" key="1">
    <citation type="journal article" date="2019" name="Int. J. Syst. Evol. Microbiol.">
        <title>The Global Catalogue of Microorganisms (GCM) 10K type strain sequencing project: providing services to taxonomists for standard genome sequencing and annotation.</title>
        <authorList>
            <consortium name="The Broad Institute Genomics Platform"/>
            <consortium name="The Broad Institute Genome Sequencing Center for Infectious Disease"/>
            <person name="Wu L."/>
            <person name="Ma J."/>
        </authorList>
    </citation>
    <scope>NUCLEOTIDE SEQUENCE [LARGE SCALE GENOMIC DNA]</scope>
    <source>
        <strain evidence="3">CGMCC 4.7020</strain>
    </source>
</reference>
<evidence type="ECO:0000313" key="3">
    <source>
        <dbReference type="Proteomes" id="UP001597058"/>
    </source>
</evidence>
<sequence length="118" mass="12780">MAAVSPPDLEIGNRAFRRPVFTLVRQQQDVDKTSDTQADVHEDPGRTGPGNLHHSALEDLPEAQVLADPGPLGICHHERIIAPSSVCPSDTALPSLLVNIHEPADVQLLPKLINKRCC</sequence>
<feature type="compositionally biased region" description="Basic and acidic residues" evidence="1">
    <location>
        <begin position="28"/>
        <end position="45"/>
    </location>
</feature>
<comment type="caution">
    <text evidence="2">The sequence shown here is derived from an EMBL/GenBank/DDBJ whole genome shotgun (WGS) entry which is preliminary data.</text>
</comment>
<dbReference type="Proteomes" id="UP001597058">
    <property type="component" value="Unassembled WGS sequence"/>
</dbReference>
<accession>A0ABW3XUN8</accession>
<name>A0ABW3XUN8_9ACTN</name>